<dbReference type="Gene3D" id="1.10.150.770">
    <property type="match status" value="1"/>
</dbReference>
<dbReference type="EC" id="2.4.1.129" evidence="7"/>
<dbReference type="OrthoDB" id="9789078at2"/>
<comment type="subcellular location">
    <subcellularLocation>
        <location evidence="1">Membrane</location>
    </subcellularLocation>
</comment>
<dbReference type="Gene3D" id="3.40.710.10">
    <property type="entry name" value="DD-peptidase/beta-lactamase superfamily"/>
    <property type="match status" value="1"/>
</dbReference>
<keyword evidence="8" id="KW-1185">Reference proteome</keyword>
<dbReference type="InterPro" id="IPR001460">
    <property type="entry name" value="PCN-bd_Tpept"/>
</dbReference>
<evidence type="ECO:0000256" key="1">
    <source>
        <dbReference type="ARBA" id="ARBA00004370"/>
    </source>
</evidence>
<dbReference type="InterPro" id="IPR012338">
    <property type="entry name" value="Beta-lactam/transpept-like"/>
</dbReference>
<dbReference type="GO" id="GO:0008658">
    <property type="term" value="F:penicillin binding"/>
    <property type="evidence" value="ECO:0007669"/>
    <property type="project" value="InterPro"/>
</dbReference>
<dbReference type="RefSeq" id="WP_080809084.1">
    <property type="nucleotide sequence ID" value="NZ_LT828564.1"/>
</dbReference>
<dbReference type="InterPro" id="IPR050515">
    <property type="entry name" value="Beta-lactam/transpept"/>
</dbReference>
<sequence>MAPGKKPDSKAKTNQGINARITFLQWALVFVMLLLAMKAVDIQIFQSSELTQKAEKEYIRQITVNGKRGDIVDRNMKKLCITIDTLSVAANPRMVVDASATAKKLAEILGVNRKKLQKNLESKKSFVWIKRKISPSESEKIKKYNFKGIFFKDDLIRFHPQKELAAQVTGITGSDGKGLEGIEFQYNKILNGESRRITIEKDAAGRYYSEEKDLRDKLKGDTIVLTIDSTIQFIAEKALEQAVTEHKAKSGMAIVMIPSTGEILAMAHAPAFNPNSFTDFERDRWRNRSVTDPFEPGSTMKVFVAAAAMELEIATPMSIFFCENGKYRVGRSTVHDTHEYEWLTLKQIIKYSSNIGAIKLSEIMGKKQLYNTLLSFGFGKESGIECPGDSPGLLSHYDRWSAIDTAAISFGQGISVSAVQLINAISAIANGGTLMRPRIIKEIKDSNGEIRQPFVPESIKRVISKSTAIKVKDMMRAVVEEGGTATQADLNGYSVCGKTGTAQKVSKSGGYSKSRYTALFAAFAPMENPELAVLVVVDEPPKSHYGGVVAAPAVKKIFSESFHYLKIPPDINTKTEHNQ</sequence>
<proteinExistence type="predicted"/>
<keyword evidence="4" id="KW-1133">Transmembrane helix</keyword>
<dbReference type="SUPFAM" id="SSF56519">
    <property type="entry name" value="Penicillin binding protein dimerisation domain"/>
    <property type="match status" value="1"/>
</dbReference>
<keyword evidence="3 4" id="KW-0472">Membrane</keyword>
<feature type="transmembrane region" description="Helical" evidence="4">
    <location>
        <begin position="21"/>
        <end position="40"/>
    </location>
</feature>
<dbReference type="GO" id="GO:0016757">
    <property type="term" value="F:glycosyltransferase activity"/>
    <property type="evidence" value="ECO:0007669"/>
    <property type="project" value="UniProtKB-KW"/>
</dbReference>
<keyword evidence="7" id="KW-0328">Glycosyltransferase</keyword>
<evidence type="ECO:0000313" key="7">
    <source>
        <dbReference type="EMBL" id="SLM30693.1"/>
    </source>
</evidence>
<feature type="domain" description="Penicillin-binding protein dimerisation" evidence="6">
    <location>
        <begin position="64"/>
        <end position="210"/>
    </location>
</feature>
<feature type="domain" description="Penicillin-binding protein transpeptidase" evidence="5">
    <location>
        <begin position="251"/>
        <end position="558"/>
    </location>
</feature>
<dbReference type="Gene3D" id="3.90.1310.10">
    <property type="entry name" value="Penicillin-binding protein 2a (Domain 2)"/>
    <property type="match status" value="1"/>
</dbReference>
<keyword evidence="4" id="KW-0812">Transmembrane</keyword>
<gene>
    <name evidence="7" type="primary">ftsI</name>
    <name evidence="7" type="ORF">MTBBW1_2380017</name>
</gene>
<dbReference type="Proteomes" id="UP000191931">
    <property type="component" value="Unassembled WGS sequence"/>
</dbReference>
<dbReference type="EMBL" id="FWEV01000155">
    <property type="protein sequence ID" value="SLM30693.1"/>
    <property type="molecule type" value="Genomic_DNA"/>
</dbReference>
<keyword evidence="2" id="KW-0121">Carboxypeptidase</keyword>
<evidence type="ECO:0000256" key="4">
    <source>
        <dbReference type="SAM" id="Phobius"/>
    </source>
</evidence>
<keyword evidence="2" id="KW-0378">Hydrolase</keyword>
<dbReference type="GO" id="GO:0071555">
    <property type="term" value="P:cell wall organization"/>
    <property type="evidence" value="ECO:0007669"/>
    <property type="project" value="TreeGrafter"/>
</dbReference>
<dbReference type="Gene3D" id="3.30.450.330">
    <property type="match status" value="1"/>
</dbReference>
<name>A0A1W1HE27_9BACT</name>
<evidence type="ECO:0000313" key="8">
    <source>
        <dbReference type="Proteomes" id="UP000191931"/>
    </source>
</evidence>
<keyword evidence="7" id="KW-0808">Transferase</keyword>
<dbReference type="Pfam" id="PF00905">
    <property type="entry name" value="Transpeptidase"/>
    <property type="match status" value="1"/>
</dbReference>
<dbReference type="AlphaFoldDB" id="A0A1W1HE27"/>
<evidence type="ECO:0000259" key="6">
    <source>
        <dbReference type="Pfam" id="PF03717"/>
    </source>
</evidence>
<accession>A0A1W1HE27</accession>
<evidence type="ECO:0000259" key="5">
    <source>
        <dbReference type="Pfam" id="PF00905"/>
    </source>
</evidence>
<dbReference type="GO" id="GO:0004180">
    <property type="term" value="F:carboxypeptidase activity"/>
    <property type="evidence" value="ECO:0007669"/>
    <property type="project" value="UniProtKB-KW"/>
</dbReference>
<dbReference type="InterPro" id="IPR036138">
    <property type="entry name" value="PBP_dimer_sf"/>
</dbReference>
<organism evidence="7 8">
    <name type="scientific">Desulfamplus magnetovallimortis</name>
    <dbReference type="NCBI Taxonomy" id="1246637"/>
    <lineage>
        <taxon>Bacteria</taxon>
        <taxon>Pseudomonadati</taxon>
        <taxon>Thermodesulfobacteriota</taxon>
        <taxon>Desulfobacteria</taxon>
        <taxon>Desulfobacterales</taxon>
        <taxon>Desulfobacteraceae</taxon>
        <taxon>Desulfamplus</taxon>
    </lineage>
</organism>
<keyword evidence="2" id="KW-0645">Protease</keyword>
<evidence type="ECO:0000256" key="3">
    <source>
        <dbReference type="ARBA" id="ARBA00023136"/>
    </source>
</evidence>
<dbReference type="GO" id="GO:0005886">
    <property type="term" value="C:plasma membrane"/>
    <property type="evidence" value="ECO:0007669"/>
    <property type="project" value="TreeGrafter"/>
</dbReference>
<evidence type="ECO:0000256" key="2">
    <source>
        <dbReference type="ARBA" id="ARBA00022645"/>
    </source>
</evidence>
<dbReference type="InterPro" id="IPR005311">
    <property type="entry name" value="PBP_dimer"/>
</dbReference>
<protein>
    <submittedName>
        <fullName evidence="7">FtsI</fullName>
        <ecNumber evidence="7">2.4.1.129</ecNumber>
    </submittedName>
</protein>
<dbReference type="SUPFAM" id="SSF56601">
    <property type="entry name" value="beta-lactamase/transpeptidase-like"/>
    <property type="match status" value="1"/>
</dbReference>
<dbReference type="PANTHER" id="PTHR30627:SF1">
    <property type="entry name" value="PEPTIDOGLYCAN D,D-TRANSPEPTIDASE FTSI"/>
    <property type="match status" value="1"/>
</dbReference>
<dbReference type="PANTHER" id="PTHR30627">
    <property type="entry name" value="PEPTIDOGLYCAN D,D-TRANSPEPTIDASE"/>
    <property type="match status" value="1"/>
</dbReference>
<dbReference type="STRING" id="1246637.MTBBW1_2380017"/>
<reference evidence="7 8" key="1">
    <citation type="submission" date="2017-03" db="EMBL/GenBank/DDBJ databases">
        <authorList>
            <person name="Afonso C.L."/>
            <person name="Miller P.J."/>
            <person name="Scott M.A."/>
            <person name="Spackman E."/>
            <person name="Goraichik I."/>
            <person name="Dimitrov K.M."/>
            <person name="Suarez D.L."/>
            <person name="Swayne D.E."/>
        </authorList>
    </citation>
    <scope>NUCLEOTIDE SEQUENCE [LARGE SCALE GENOMIC DNA]</scope>
    <source>
        <strain evidence="7">PRJEB14757</strain>
    </source>
</reference>
<dbReference type="Pfam" id="PF03717">
    <property type="entry name" value="PBP_dimer"/>
    <property type="match status" value="1"/>
</dbReference>